<protein>
    <submittedName>
        <fullName evidence="1">Uncharacterized protein</fullName>
    </submittedName>
</protein>
<accession>A0AAP3DD44</accession>
<name>A0AAP3DD44_BRELA</name>
<dbReference type="RefSeq" id="WP_258432826.1">
    <property type="nucleotide sequence ID" value="NZ_JANSGW010000003.1"/>
</dbReference>
<dbReference type="AlphaFoldDB" id="A0AAP3DD44"/>
<proteinExistence type="predicted"/>
<evidence type="ECO:0000313" key="1">
    <source>
        <dbReference type="EMBL" id="MCZ0805843.1"/>
    </source>
</evidence>
<comment type="caution">
    <text evidence="1">The sequence shown here is derived from an EMBL/GenBank/DDBJ whole genome shotgun (WGS) entry which is preliminary data.</text>
</comment>
<dbReference type="Proteomes" id="UP001077662">
    <property type="component" value="Unassembled WGS sequence"/>
</dbReference>
<sequence length="163" mass="18132">MAKAKKTRSKRANVEITKTTYLPDILKKLHELTKNEVHIGAEGDAELAMIAGIHEYGSLKAKIPARSFIGSGRKKSQRVISQLAKQGVNAIVQKNETARGLLKKIGAAGQDKTLKNFDKIRTPSLSPRYSLRKKGRKNKILVQEQRLRDAITYTIVSRKGGKK</sequence>
<reference evidence="1" key="1">
    <citation type="submission" date="2022-09" db="EMBL/GenBank/DDBJ databases">
        <title>Genome analysis and characterization of larvicidal activity of Brevibacillus strains.</title>
        <authorList>
            <person name="Patrusheva E.V."/>
            <person name="Izotova A.O."/>
            <person name="Toshchakov S.V."/>
            <person name="Sineoky S.P."/>
        </authorList>
    </citation>
    <scope>NUCLEOTIDE SEQUENCE</scope>
    <source>
        <strain evidence="1">VKPM_B-13247</strain>
    </source>
</reference>
<organism evidence="1 2">
    <name type="scientific">Brevibacillus laterosporus</name>
    <name type="common">Bacillus laterosporus</name>
    <dbReference type="NCBI Taxonomy" id="1465"/>
    <lineage>
        <taxon>Bacteria</taxon>
        <taxon>Bacillati</taxon>
        <taxon>Bacillota</taxon>
        <taxon>Bacilli</taxon>
        <taxon>Bacillales</taxon>
        <taxon>Paenibacillaceae</taxon>
        <taxon>Brevibacillus</taxon>
    </lineage>
</organism>
<dbReference type="EMBL" id="JAPTNE010000003">
    <property type="protein sequence ID" value="MCZ0805843.1"/>
    <property type="molecule type" value="Genomic_DNA"/>
</dbReference>
<evidence type="ECO:0000313" key="2">
    <source>
        <dbReference type="Proteomes" id="UP001077662"/>
    </source>
</evidence>
<gene>
    <name evidence="1" type="ORF">O0554_02765</name>
</gene>